<organism evidence="2 3">
    <name type="scientific">Paraburkholderia kirstenboschensis</name>
    <dbReference type="NCBI Taxonomy" id="1245436"/>
    <lineage>
        <taxon>Bacteria</taxon>
        <taxon>Pseudomonadati</taxon>
        <taxon>Pseudomonadota</taxon>
        <taxon>Betaproteobacteria</taxon>
        <taxon>Burkholderiales</taxon>
        <taxon>Burkholderiaceae</taxon>
        <taxon>Paraburkholderia</taxon>
    </lineage>
</organism>
<feature type="region of interest" description="Disordered" evidence="1">
    <location>
        <begin position="15"/>
        <end position="34"/>
    </location>
</feature>
<protein>
    <submittedName>
        <fullName evidence="2">PAAR domain-containing protein</fullName>
    </submittedName>
</protein>
<gene>
    <name evidence="2" type="ORF">RW095_12360</name>
</gene>
<dbReference type="InterPro" id="IPR008727">
    <property type="entry name" value="PAAR_motif"/>
</dbReference>
<sequence length="99" mass="10705">MPLSTVDRLIKQESRMKDAATGRDMARLGDSTDHGGRIVEASHDLTHRNVRVALDGHLVECPACGGRFPIEATGRRTHRGARVAFIGDRTACGATLIRA</sequence>
<name>A0ABZ0EHH9_9BURK</name>
<evidence type="ECO:0000313" key="2">
    <source>
        <dbReference type="EMBL" id="WOD16675.1"/>
    </source>
</evidence>
<dbReference type="Proteomes" id="UP001302652">
    <property type="component" value="Chromosome 2"/>
</dbReference>
<dbReference type="CDD" id="cd14744">
    <property type="entry name" value="PAAR_CT_2"/>
    <property type="match status" value="1"/>
</dbReference>
<dbReference type="EMBL" id="CP136512">
    <property type="protein sequence ID" value="WOD16675.1"/>
    <property type="molecule type" value="Genomic_DNA"/>
</dbReference>
<dbReference type="Pfam" id="PF05488">
    <property type="entry name" value="PAAR_motif"/>
    <property type="match status" value="1"/>
</dbReference>
<keyword evidence="3" id="KW-1185">Reference proteome</keyword>
<reference evidence="2 3" key="1">
    <citation type="submission" date="2023-10" db="EMBL/GenBank/DDBJ databases">
        <title>Surface-active antibiotics is a multifunctional adaptation for post-fire microbes.</title>
        <authorList>
            <person name="Liu M.D."/>
            <person name="Du Y."/>
            <person name="Koupaei S.K."/>
            <person name="Kim N.R."/>
            <person name="Zhang W."/>
            <person name="Traxler M.F."/>
        </authorList>
    </citation>
    <scope>NUCLEOTIDE SEQUENCE [LARGE SCALE GENOMIC DNA]</scope>
    <source>
        <strain evidence="2 3">F3</strain>
    </source>
</reference>
<dbReference type="RefSeq" id="WP_317019299.1">
    <property type="nucleotide sequence ID" value="NZ_CP136512.1"/>
</dbReference>
<evidence type="ECO:0000313" key="3">
    <source>
        <dbReference type="Proteomes" id="UP001302652"/>
    </source>
</evidence>
<evidence type="ECO:0000256" key="1">
    <source>
        <dbReference type="SAM" id="MobiDB-lite"/>
    </source>
</evidence>
<accession>A0ABZ0EHH9</accession>
<proteinExistence type="predicted"/>